<sequence length="46" mass="5362">MVFHASTSLSANLTVKKDGEVFSKRYQKQKRQKKHLARDLQNACNR</sequence>
<evidence type="ECO:0000313" key="2">
    <source>
        <dbReference type="EMBL" id="EHJ56089.1"/>
    </source>
</evidence>
<name>G5KDE7_9STRE</name>
<organism evidence="2 3">
    <name type="scientific">Streptococcus urinalis 2285-97</name>
    <dbReference type="NCBI Taxonomy" id="764291"/>
    <lineage>
        <taxon>Bacteria</taxon>
        <taxon>Bacillati</taxon>
        <taxon>Bacillota</taxon>
        <taxon>Bacilli</taxon>
        <taxon>Lactobacillales</taxon>
        <taxon>Streptococcaceae</taxon>
        <taxon>Streptococcus</taxon>
    </lineage>
</organism>
<comment type="caution">
    <text evidence="2">The sequence shown here is derived from an EMBL/GenBank/DDBJ whole genome shotgun (WGS) entry which is preliminary data.</text>
</comment>
<reference evidence="2 3" key="1">
    <citation type="journal article" date="2014" name="Int. J. Syst. Evol. Microbiol.">
        <title>Phylogenomics and the dynamic genome evolution of the genus Streptococcus.</title>
        <authorList>
            <consortium name="The Broad Institute Genome Sequencing Platform"/>
            <person name="Richards V.P."/>
            <person name="Palmer S.R."/>
            <person name="Pavinski Bitar P.D."/>
            <person name="Qin X."/>
            <person name="Weinstock G.M."/>
            <person name="Highlander S.K."/>
            <person name="Town C.D."/>
            <person name="Burne R.A."/>
            <person name="Stanhope M.J."/>
        </authorList>
    </citation>
    <scope>NUCLEOTIDE SEQUENCE [LARGE SCALE GENOMIC DNA]</scope>
    <source>
        <strain evidence="2 3">2285-97</strain>
    </source>
</reference>
<gene>
    <name evidence="2" type="ORF">STRUR_1895</name>
</gene>
<keyword evidence="3" id="KW-1185">Reference proteome</keyword>
<dbReference type="EMBL" id="AEUZ02000001">
    <property type="protein sequence ID" value="EHJ56089.1"/>
    <property type="molecule type" value="Genomic_DNA"/>
</dbReference>
<evidence type="ECO:0000256" key="1">
    <source>
        <dbReference type="SAM" id="MobiDB-lite"/>
    </source>
</evidence>
<dbReference type="AlphaFoldDB" id="G5KDE7"/>
<evidence type="ECO:0000313" key="3">
    <source>
        <dbReference type="Proteomes" id="UP000005388"/>
    </source>
</evidence>
<protein>
    <submittedName>
        <fullName evidence="2">Uncharacterized protein</fullName>
    </submittedName>
</protein>
<dbReference type="Proteomes" id="UP000005388">
    <property type="component" value="Unassembled WGS sequence"/>
</dbReference>
<proteinExistence type="predicted"/>
<accession>G5KDE7</accession>
<feature type="region of interest" description="Disordered" evidence="1">
    <location>
        <begin position="25"/>
        <end position="46"/>
    </location>
</feature>
<feature type="compositionally biased region" description="Basic residues" evidence="1">
    <location>
        <begin position="25"/>
        <end position="36"/>
    </location>
</feature>